<dbReference type="Pfam" id="PF07714">
    <property type="entry name" value="PK_Tyr_Ser-Thr"/>
    <property type="match status" value="1"/>
</dbReference>
<feature type="non-terminal residue" evidence="7">
    <location>
        <position position="571"/>
    </location>
</feature>
<keyword evidence="3" id="KW-0067">ATP-binding</keyword>
<keyword evidence="1" id="KW-0479">Metal-binding</keyword>
<dbReference type="InterPro" id="IPR046349">
    <property type="entry name" value="C1-like_sf"/>
</dbReference>
<keyword evidence="3" id="KW-0547">Nucleotide-binding</keyword>
<keyword evidence="2" id="KW-0862">Zinc</keyword>
<dbReference type="PROSITE" id="PS50081">
    <property type="entry name" value="ZF_DAG_PE_2"/>
    <property type="match status" value="1"/>
</dbReference>
<dbReference type="InterPro" id="IPR011009">
    <property type="entry name" value="Kinase-like_dom_sf"/>
</dbReference>
<accession>A0A821L5H4</accession>
<evidence type="ECO:0000256" key="3">
    <source>
        <dbReference type="PROSITE-ProRule" id="PRU10141"/>
    </source>
</evidence>
<feature type="region of interest" description="Disordered" evidence="4">
    <location>
        <begin position="52"/>
        <end position="103"/>
    </location>
</feature>
<feature type="binding site" evidence="3">
    <location>
        <position position="418"/>
    </location>
    <ligand>
        <name>ATP</name>
        <dbReference type="ChEBI" id="CHEBI:30616"/>
    </ligand>
</feature>
<feature type="region of interest" description="Disordered" evidence="4">
    <location>
        <begin position="242"/>
        <end position="292"/>
    </location>
</feature>
<feature type="domain" description="Phorbol-ester/DAG-type" evidence="6">
    <location>
        <begin position="176"/>
        <end position="227"/>
    </location>
</feature>
<dbReference type="Gene3D" id="3.30.200.20">
    <property type="entry name" value="Phosphorylase Kinase, domain 1"/>
    <property type="match status" value="1"/>
</dbReference>
<dbReference type="PANTHER" id="PTHR44329:SF262">
    <property type="entry name" value="RAF HOMOLOG SERINE_THREONINE-PROTEIN KINASE RAF"/>
    <property type="match status" value="1"/>
</dbReference>
<feature type="compositionally biased region" description="Polar residues" evidence="4">
    <location>
        <begin position="91"/>
        <end position="101"/>
    </location>
</feature>
<evidence type="ECO:0000259" key="6">
    <source>
        <dbReference type="PROSITE" id="PS50081"/>
    </source>
</evidence>
<evidence type="ECO:0000256" key="4">
    <source>
        <dbReference type="SAM" id="MobiDB-lite"/>
    </source>
</evidence>
<dbReference type="Proteomes" id="UP000663848">
    <property type="component" value="Unassembled WGS sequence"/>
</dbReference>
<dbReference type="SUPFAM" id="SSF57889">
    <property type="entry name" value="Cysteine-rich domain"/>
    <property type="match status" value="1"/>
</dbReference>
<comment type="caution">
    <text evidence="7">The sequence shown here is derived from an EMBL/GenBank/DDBJ whole genome shotgun (WGS) entry which is preliminary data.</text>
</comment>
<reference evidence="7" key="1">
    <citation type="submission" date="2021-02" db="EMBL/GenBank/DDBJ databases">
        <authorList>
            <person name="Nowell W R."/>
        </authorList>
    </citation>
    <scope>NUCLEOTIDE SEQUENCE</scope>
</reference>
<gene>
    <name evidence="7" type="ORF">QYT958_LOCUS20654</name>
</gene>
<protein>
    <submittedName>
        <fullName evidence="7">Uncharacterized protein</fullName>
    </submittedName>
</protein>
<dbReference type="InterPro" id="IPR051681">
    <property type="entry name" value="Ser/Thr_Kinases-Pseudokinases"/>
</dbReference>
<dbReference type="AlphaFoldDB" id="A0A821L5H4"/>
<name>A0A821L5H4_9BILA</name>
<dbReference type="InterPro" id="IPR001245">
    <property type="entry name" value="Ser-Thr/Tyr_kinase_cat_dom"/>
</dbReference>
<dbReference type="GO" id="GO:0004709">
    <property type="term" value="F:MAP kinase kinase kinase activity"/>
    <property type="evidence" value="ECO:0007669"/>
    <property type="project" value="TreeGrafter"/>
</dbReference>
<evidence type="ECO:0000313" key="8">
    <source>
        <dbReference type="Proteomes" id="UP000663848"/>
    </source>
</evidence>
<sequence length="571" mass="65119">EFQRLTDRIEVLTKARNTLTEYLHELEGQSTVKTLPYSTSYNDVTSMNHQLQPQLQDSPTIPQSNRSSPAEKPHYHHTSSTSSIHSDSSQRPRSPSMTPSNFIRVHFPNKHTTALAPRSDETLEIALESRASRHSITNLRAYTPVYMISRQPCQWDITLDRLLETEIELEENLKLDHSFENIPVRRFPLLNGVRCIVCHRHIREAYKRCTSCGNNYHNHCCSKAPVCSHPILQHIKHLSPDRFNIDRTSTQSRNKEQSRSLPRIPLSRPGINTSQGVGPQKHTGQNSHGTPLPTTTNVDYFPNAIQSTMNISSNSLFQPLSTNMSSSLPSATSPIHHIPQLLLTMNDSTVTNPGSLRPSMIKPNSEGLIDAKKPAHKYISEWEIRPEDILKHGRMVGRGTYGTVYKAEVRLHGNVALKELNFVSPTPTQFQAFRNEVFALKKITHQNTLNFYGYIISPRFAIVTQWCEIMWLVGKGRLKIKVEQCRDDTPEAIVELIRQCSDFHREQRPKFSPEIDDTLSKFEFIFPRLQRSQSEPCLIRNPQDDLLGLSMNFGVPKTPSSNHRRFNAEVS</sequence>
<feature type="compositionally biased region" description="Polar residues" evidence="4">
    <location>
        <begin position="52"/>
        <end position="68"/>
    </location>
</feature>
<dbReference type="GO" id="GO:0046872">
    <property type="term" value="F:metal ion binding"/>
    <property type="evidence" value="ECO:0007669"/>
    <property type="project" value="UniProtKB-KW"/>
</dbReference>
<feature type="compositionally biased region" description="Polar residues" evidence="4">
    <location>
        <begin position="270"/>
        <end position="292"/>
    </location>
</feature>
<dbReference type="InterPro" id="IPR000719">
    <property type="entry name" value="Prot_kinase_dom"/>
</dbReference>
<dbReference type="PROSITE" id="PS50011">
    <property type="entry name" value="PROTEIN_KINASE_DOM"/>
    <property type="match status" value="1"/>
</dbReference>
<evidence type="ECO:0000256" key="1">
    <source>
        <dbReference type="ARBA" id="ARBA00022723"/>
    </source>
</evidence>
<dbReference type="PROSITE" id="PS00107">
    <property type="entry name" value="PROTEIN_KINASE_ATP"/>
    <property type="match status" value="1"/>
</dbReference>
<dbReference type="InterPro" id="IPR017441">
    <property type="entry name" value="Protein_kinase_ATP_BS"/>
</dbReference>
<feature type="compositionally biased region" description="Low complexity" evidence="4">
    <location>
        <begin position="78"/>
        <end position="89"/>
    </location>
</feature>
<feature type="domain" description="Protein kinase" evidence="5">
    <location>
        <begin position="390"/>
        <end position="571"/>
    </location>
</feature>
<dbReference type="EMBL" id="CAJOBR010003632">
    <property type="protein sequence ID" value="CAF4745897.1"/>
    <property type="molecule type" value="Genomic_DNA"/>
</dbReference>
<dbReference type="InterPro" id="IPR002219">
    <property type="entry name" value="PKC_DAG/PE"/>
</dbReference>
<dbReference type="SUPFAM" id="SSF56112">
    <property type="entry name" value="Protein kinase-like (PK-like)"/>
    <property type="match status" value="1"/>
</dbReference>
<evidence type="ECO:0000313" key="7">
    <source>
        <dbReference type="EMBL" id="CAF4745897.1"/>
    </source>
</evidence>
<dbReference type="PANTHER" id="PTHR44329">
    <property type="entry name" value="SERINE/THREONINE-PROTEIN KINASE TNNI3K-RELATED"/>
    <property type="match status" value="1"/>
</dbReference>
<evidence type="ECO:0000256" key="2">
    <source>
        <dbReference type="ARBA" id="ARBA00022833"/>
    </source>
</evidence>
<organism evidence="7 8">
    <name type="scientific">Rotaria socialis</name>
    <dbReference type="NCBI Taxonomy" id="392032"/>
    <lineage>
        <taxon>Eukaryota</taxon>
        <taxon>Metazoa</taxon>
        <taxon>Spiralia</taxon>
        <taxon>Gnathifera</taxon>
        <taxon>Rotifera</taxon>
        <taxon>Eurotatoria</taxon>
        <taxon>Bdelloidea</taxon>
        <taxon>Philodinida</taxon>
        <taxon>Philodinidae</taxon>
        <taxon>Rotaria</taxon>
    </lineage>
</organism>
<evidence type="ECO:0000259" key="5">
    <source>
        <dbReference type="PROSITE" id="PS50011"/>
    </source>
</evidence>
<proteinExistence type="predicted"/>
<dbReference type="GO" id="GO:0005524">
    <property type="term" value="F:ATP binding"/>
    <property type="evidence" value="ECO:0007669"/>
    <property type="project" value="UniProtKB-UniRule"/>
</dbReference>